<dbReference type="GO" id="GO:0006352">
    <property type="term" value="P:DNA-templated transcription initiation"/>
    <property type="evidence" value="ECO:0007669"/>
    <property type="project" value="InterPro"/>
</dbReference>
<dbReference type="Proteomes" id="UP000280066">
    <property type="component" value="Unassembled WGS sequence"/>
</dbReference>
<comment type="caution">
    <text evidence="2">The sequence shown here is derived from an EMBL/GenBank/DDBJ whole genome shotgun (WGS) entry which is preliminary data.</text>
</comment>
<organism evidence="2 3">
    <name type="scientific">Hymenobacter metallilatus</name>
    <dbReference type="NCBI Taxonomy" id="2493666"/>
    <lineage>
        <taxon>Bacteria</taxon>
        <taxon>Pseudomonadati</taxon>
        <taxon>Bacteroidota</taxon>
        <taxon>Cytophagia</taxon>
        <taxon>Cytophagales</taxon>
        <taxon>Hymenobacteraceae</taxon>
        <taxon>Hymenobacter</taxon>
    </lineage>
</organism>
<proteinExistence type="predicted"/>
<keyword evidence="3" id="KW-1185">Reference proteome</keyword>
<reference evidence="2 3" key="1">
    <citation type="submission" date="2018-12" db="EMBL/GenBank/DDBJ databases">
        <authorList>
            <person name="Feng G."/>
            <person name="Zhu H."/>
        </authorList>
    </citation>
    <scope>NUCLEOTIDE SEQUENCE [LARGE SCALE GENOMIC DNA]</scope>
    <source>
        <strain evidence="2 3">9PBR-2</strain>
    </source>
</reference>
<dbReference type="SUPFAM" id="SSF88946">
    <property type="entry name" value="Sigma2 domain of RNA polymerase sigma factors"/>
    <property type="match status" value="1"/>
</dbReference>
<evidence type="ECO:0000313" key="3">
    <source>
        <dbReference type="Proteomes" id="UP000280066"/>
    </source>
</evidence>
<dbReference type="EMBL" id="RWIS01000005">
    <property type="protein sequence ID" value="RSK33968.1"/>
    <property type="molecule type" value="Genomic_DNA"/>
</dbReference>
<evidence type="ECO:0000256" key="1">
    <source>
        <dbReference type="SAM" id="MobiDB-lite"/>
    </source>
</evidence>
<dbReference type="AlphaFoldDB" id="A0A428JLW4"/>
<protein>
    <recommendedName>
        <fullName evidence="4">Sigma-70 family RNA polymerase sigma factor</fullName>
    </recommendedName>
</protein>
<dbReference type="InterPro" id="IPR013325">
    <property type="entry name" value="RNA_pol_sigma_r2"/>
</dbReference>
<feature type="region of interest" description="Disordered" evidence="1">
    <location>
        <begin position="64"/>
        <end position="88"/>
    </location>
</feature>
<sequence length="157" mass="18168">MLRLVSYARHVIGHQRADAEELLHEAILTCHRRIEARGFQGEDDAMVGYLYQQIKHEYDCQRRSARRHPEHELPGQVPDQLEEAPTPAGPCPDAVHVFLHQHFSPADCALWEYHLAGVTLEEIGFLTGSTKSTVHRHLDKIREALRKEFRTWDDDQD</sequence>
<accession>A0A428JLW4</accession>
<feature type="compositionally biased region" description="Basic and acidic residues" evidence="1">
    <location>
        <begin position="64"/>
        <end position="73"/>
    </location>
</feature>
<evidence type="ECO:0000313" key="2">
    <source>
        <dbReference type="EMBL" id="RSK33968.1"/>
    </source>
</evidence>
<gene>
    <name evidence="2" type="ORF">EI290_09695</name>
</gene>
<dbReference type="OrthoDB" id="9848393at2"/>
<dbReference type="GO" id="GO:0003700">
    <property type="term" value="F:DNA-binding transcription factor activity"/>
    <property type="evidence" value="ECO:0007669"/>
    <property type="project" value="InterPro"/>
</dbReference>
<dbReference type="RefSeq" id="WP_125429143.1">
    <property type="nucleotide sequence ID" value="NZ_RWIS01000005.1"/>
</dbReference>
<evidence type="ECO:0008006" key="4">
    <source>
        <dbReference type="Google" id="ProtNLM"/>
    </source>
</evidence>
<name>A0A428JLW4_9BACT</name>
<dbReference type="Gene3D" id="1.10.1740.10">
    <property type="match status" value="1"/>
</dbReference>